<dbReference type="EMBL" id="SBKQ01000012">
    <property type="protein sequence ID" value="RXR30172.1"/>
    <property type="molecule type" value="Genomic_DNA"/>
</dbReference>
<reference evidence="19" key="1">
    <citation type="submission" date="2019-01" db="EMBL/GenBank/DDBJ databases">
        <title>Cytophagaceae bacterium strain CAR-16.</title>
        <authorList>
            <person name="Chen W.-M."/>
        </authorList>
    </citation>
    <scope>NUCLEOTIDE SEQUENCE [LARGE SCALE GENOMIC DNA]</scope>
    <source>
        <strain evidence="19">ICH-30</strain>
    </source>
</reference>
<evidence type="ECO:0000256" key="15">
    <source>
        <dbReference type="SAM" id="Phobius"/>
    </source>
</evidence>
<feature type="domain" description="SLBB" evidence="17">
    <location>
        <begin position="137"/>
        <end position="216"/>
    </location>
</feature>
<proteinExistence type="inferred from homology"/>
<evidence type="ECO:0000256" key="3">
    <source>
        <dbReference type="ARBA" id="ARBA00022448"/>
    </source>
</evidence>
<dbReference type="Gene3D" id="3.30.1950.10">
    <property type="entry name" value="wza like domain"/>
    <property type="match status" value="1"/>
</dbReference>
<keyword evidence="12" id="KW-0564">Palmitate</keyword>
<keyword evidence="11 15" id="KW-0472">Membrane</keyword>
<dbReference type="Gene3D" id="3.10.560.10">
    <property type="entry name" value="Outer membrane lipoprotein wza domain like"/>
    <property type="match status" value="1"/>
</dbReference>
<keyword evidence="9" id="KW-0406">Ion transport</keyword>
<dbReference type="GO" id="GO:0006811">
    <property type="term" value="P:monoatomic ion transport"/>
    <property type="evidence" value="ECO:0007669"/>
    <property type="project" value="UniProtKB-KW"/>
</dbReference>
<evidence type="ECO:0000256" key="13">
    <source>
        <dbReference type="ARBA" id="ARBA00023237"/>
    </source>
</evidence>
<evidence type="ECO:0000256" key="8">
    <source>
        <dbReference type="ARBA" id="ARBA00023047"/>
    </source>
</evidence>
<feature type="transmembrane region" description="Helical" evidence="15">
    <location>
        <begin position="228"/>
        <end position="249"/>
    </location>
</feature>
<dbReference type="GO" id="GO:0046930">
    <property type="term" value="C:pore complex"/>
    <property type="evidence" value="ECO:0007669"/>
    <property type="project" value="UniProtKB-KW"/>
</dbReference>
<evidence type="ECO:0000313" key="19">
    <source>
        <dbReference type="Proteomes" id="UP000289734"/>
    </source>
</evidence>
<dbReference type="RefSeq" id="WP_129465159.1">
    <property type="nucleotide sequence ID" value="NZ_SBKQ01000012.1"/>
</dbReference>
<dbReference type="OrthoDB" id="662756at2"/>
<dbReference type="PANTHER" id="PTHR33619">
    <property type="entry name" value="POLYSACCHARIDE EXPORT PROTEIN GFCE-RELATED"/>
    <property type="match status" value="1"/>
</dbReference>
<dbReference type="Pfam" id="PF02563">
    <property type="entry name" value="Poly_export"/>
    <property type="match status" value="1"/>
</dbReference>
<evidence type="ECO:0000256" key="6">
    <source>
        <dbReference type="ARBA" id="ARBA00022692"/>
    </source>
</evidence>
<gene>
    <name evidence="18" type="ORF">EQG68_12150</name>
</gene>
<evidence type="ECO:0000256" key="1">
    <source>
        <dbReference type="ARBA" id="ARBA00004571"/>
    </source>
</evidence>
<feature type="domain" description="Polysaccharide export protein N-terminal" evidence="16">
    <location>
        <begin position="44"/>
        <end position="133"/>
    </location>
</feature>
<dbReference type="InterPro" id="IPR054765">
    <property type="entry name" value="SLBB_dom"/>
</dbReference>
<dbReference type="GO" id="GO:0015159">
    <property type="term" value="F:polysaccharide transmembrane transporter activity"/>
    <property type="evidence" value="ECO:0007669"/>
    <property type="project" value="InterPro"/>
</dbReference>
<dbReference type="InterPro" id="IPR003715">
    <property type="entry name" value="Poly_export_N"/>
</dbReference>
<keyword evidence="13" id="KW-0998">Cell outer membrane</keyword>
<dbReference type="GO" id="GO:0015288">
    <property type="term" value="F:porin activity"/>
    <property type="evidence" value="ECO:0007669"/>
    <property type="project" value="UniProtKB-KW"/>
</dbReference>
<keyword evidence="10" id="KW-0626">Porin</keyword>
<accession>A0A4Q1KKI8</accession>
<dbReference type="AlphaFoldDB" id="A0A4Q1KKI8"/>
<keyword evidence="14" id="KW-0449">Lipoprotein</keyword>
<evidence type="ECO:0000256" key="10">
    <source>
        <dbReference type="ARBA" id="ARBA00023114"/>
    </source>
</evidence>
<keyword evidence="6 15" id="KW-0812">Transmembrane</keyword>
<evidence type="ECO:0000259" key="16">
    <source>
        <dbReference type="Pfam" id="PF02563"/>
    </source>
</evidence>
<evidence type="ECO:0000256" key="4">
    <source>
        <dbReference type="ARBA" id="ARBA00022452"/>
    </source>
</evidence>
<keyword evidence="19" id="KW-1185">Reference proteome</keyword>
<evidence type="ECO:0000256" key="2">
    <source>
        <dbReference type="ARBA" id="ARBA00009450"/>
    </source>
</evidence>
<evidence type="ECO:0000259" key="17">
    <source>
        <dbReference type="Pfam" id="PF22461"/>
    </source>
</evidence>
<dbReference type="PROSITE" id="PS51257">
    <property type="entry name" value="PROKAR_LIPOPROTEIN"/>
    <property type="match status" value="1"/>
</dbReference>
<name>A0A4Q1KKI8_9FLAO</name>
<evidence type="ECO:0000256" key="9">
    <source>
        <dbReference type="ARBA" id="ARBA00023065"/>
    </source>
</evidence>
<evidence type="ECO:0000256" key="14">
    <source>
        <dbReference type="ARBA" id="ARBA00023288"/>
    </source>
</evidence>
<keyword evidence="8" id="KW-0625">Polysaccharide transport</keyword>
<comment type="similarity">
    <text evidence="2">Belongs to the BexD/CtrA/VexA family.</text>
</comment>
<evidence type="ECO:0000256" key="12">
    <source>
        <dbReference type="ARBA" id="ARBA00023139"/>
    </source>
</evidence>
<keyword evidence="15" id="KW-1133">Transmembrane helix</keyword>
<evidence type="ECO:0000313" key="18">
    <source>
        <dbReference type="EMBL" id="RXR30172.1"/>
    </source>
</evidence>
<protein>
    <submittedName>
        <fullName evidence="18">Polysaccharide export protein</fullName>
    </submittedName>
</protein>
<keyword evidence="5" id="KW-0762">Sugar transport</keyword>
<evidence type="ECO:0000256" key="5">
    <source>
        <dbReference type="ARBA" id="ARBA00022597"/>
    </source>
</evidence>
<organism evidence="18 19">
    <name type="scientific">Flavobacterium piscinae</name>
    <dbReference type="NCBI Taxonomy" id="2506424"/>
    <lineage>
        <taxon>Bacteria</taxon>
        <taxon>Pseudomonadati</taxon>
        <taxon>Bacteroidota</taxon>
        <taxon>Flavobacteriia</taxon>
        <taxon>Flavobacteriales</taxon>
        <taxon>Flavobacteriaceae</taxon>
        <taxon>Flavobacterium</taxon>
    </lineage>
</organism>
<comment type="caution">
    <text evidence="18">The sequence shown here is derived from an EMBL/GenBank/DDBJ whole genome shotgun (WGS) entry which is preliminary data.</text>
</comment>
<evidence type="ECO:0000256" key="11">
    <source>
        <dbReference type="ARBA" id="ARBA00023136"/>
    </source>
</evidence>
<comment type="subcellular location">
    <subcellularLocation>
        <location evidence="1">Cell outer membrane</location>
        <topology evidence="1">Multi-pass membrane protein</topology>
    </subcellularLocation>
</comment>
<dbReference type="InterPro" id="IPR049712">
    <property type="entry name" value="Poly_export"/>
</dbReference>
<sequence>MKINFLLIVGVLLLLTSCASKKKVIYLQGIDGTSASEMVKFEPKIQMDDIIYINVSAESIEAASPFNLRGQSEQAVGGNAVQFSSYLVNNQGEITFPVLGVIHVAGLTKTALHDLLKQRLEEYLKDPILIVRVVNFKVTVMGEVKNPGSFTIQSDRITLMEALAQAGDLTPVANRENILLIREESGVKSYNRINLTDTAIMQSPLYYLKQNDLIIVEPRFTKPESSVVGANLPLTLSVVSLMVTLTLLVTR</sequence>
<evidence type="ECO:0000256" key="7">
    <source>
        <dbReference type="ARBA" id="ARBA00022729"/>
    </source>
</evidence>
<keyword evidence="7" id="KW-0732">Signal</keyword>
<dbReference type="Proteomes" id="UP000289734">
    <property type="component" value="Unassembled WGS sequence"/>
</dbReference>
<keyword evidence="3" id="KW-0813">Transport</keyword>
<dbReference type="Pfam" id="PF22461">
    <property type="entry name" value="SLBB_2"/>
    <property type="match status" value="1"/>
</dbReference>
<keyword evidence="4" id="KW-1134">Transmembrane beta strand</keyword>
<dbReference type="GO" id="GO:0009279">
    <property type="term" value="C:cell outer membrane"/>
    <property type="evidence" value="ECO:0007669"/>
    <property type="project" value="UniProtKB-SubCell"/>
</dbReference>
<dbReference type="PANTHER" id="PTHR33619:SF3">
    <property type="entry name" value="POLYSACCHARIDE EXPORT PROTEIN GFCE-RELATED"/>
    <property type="match status" value="1"/>
</dbReference>